<comment type="caution">
    <text evidence="1">The sequence shown here is derived from an EMBL/GenBank/DDBJ whole genome shotgun (WGS) entry which is preliminary data.</text>
</comment>
<dbReference type="Proteomes" id="UP000618943">
    <property type="component" value="Unassembled WGS sequence"/>
</dbReference>
<name>A0ABS1H4A3_9BACL</name>
<keyword evidence="2" id="KW-1185">Reference proteome</keyword>
<sequence length="199" mass="22604">MNLLFTNKKALIQITLLVLIFLLAGCNSENDDRVVNAELLIDDAKEIFDEKVLPLLEDDSTIEISEATNLDYLHIISFVKGRDEEDDTFGFLLLSNKEGKKYTFGDMEHHKLLKKEPFEVMDYNGNIGLKLNQEVQITLGYINDPSIEKVYVYYDNAKMSATYLNNGQKTFTEISFGGAVKVNRIIGLSAEDDLIHEIK</sequence>
<reference evidence="1 2" key="1">
    <citation type="submission" date="2020-12" db="EMBL/GenBank/DDBJ databases">
        <title>YIM B01967 draft genome.</title>
        <authorList>
            <person name="Yan X."/>
        </authorList>
    </citation>
    <scope>NUCLEOTIDE SEQUENCE [LARGE SCALE GENOMIC DNA]</scope>
    <source>
        <strain evidence="1 2">YIM B01967</strain>
    </source>
</reference>
<gene>
    <name evidence="1" type="ORF">JFL43_04460</name>
</gene>
<protein>
    <recommendedName>
        <fullName evidence="3">Lipoprotein</fullName>
    </recommendedName>
</protein>
<evidence type="ECO:0008006" key="3">
    <source>
        <dbReference type="Google" id="ProtNLM"/>
    </source>
</evidence>
<evidence type="ECO:0000313" key="1">
    <source>
        <dbReference type="EMBL" id="MBK3494121.1"/>
    </source>
</evidence>
<organism evidence="1 2">
    <name type="scientific">Viridibacillus soli</name>
    <dbReference type="NCBI Taxonomy" id="2798301"/>
    <lineage>
        <taxon>Bacteria</taxon>
        <taxon>Bacillati</taxon>
        <taxon>Bacillota</taxon>
        <taxon>Bacilli</taxon>
        <taxon>Bacillales</taxon>
        <taxon>Caryophanaceae</taxon>
        <taxon>Viridibacillus</taxon>
    </lineage>
</organism>
<proteinExistence type="predicted"/>
<accession>A0ABS1H4A3</accession>
<dbReference type="EMBL" id="JAEOAH010000004">
    <property type="protein sequence ID" value="MBK3494121.1"/>
    <property type="molecule type" value="Genomic_DNA"/>
</dbReference>
<evidence type="ECO:0000313" key="2">
    <source>
        <dbReference type="Proteomes" id="UP000618943"/>
    </source>
</evidence>
<dbReference type="RefSeq" id="WP_200748106.1">
    <property type="nucleotide sequence ID" value="NZ_JAEOAH010000004.1"/>
</dbReference>